<gene>
    <name evidence="2" type="ORF">EDB81DRAFT_805007</name>
</gene>
<evidence type="ECO:0000256" key="1">
    <source>
        <dbReference type="SAM" id="MobiDB-lite"/>
    </source>
</evidence>
<feature type="region of interest" description="Disordered" evidence="1">
    <location>
        <begin position="843"/>
        <end position="862"/>
    </location>
</feature>
<dbReference type="Proteomes" id="UP000738349">
    <property type="component" value="Unassembled WGS sequence"/>
</dbReference>
<proteinExistence type="predicted"/>
<feature type="region of interest" description="Disordered" evidence="1">
    <location>
        <begin position="772"/>
        <end position="836"/>
    </location>
</feature>
<keyword evidence="3" id="KW-1185">Reference proteome</keyword>
<dbReference type="OrthoDB" id="5376140at2759"/>
<dbReference type="AlphaFoldDB" id="A0A9P9EBX1"/>
<name>A0A9P9EBX1_9HYPO</name>
<accession>A0A9P9EBX1</accession>
<protein>
    <submittedName>
        <fullName evidence="2">Uncharacterized protein</fullName>
    </submittedName>
</protein>
<feature type="compositionally biased region" description="Low complexity" evidence="1">
    <location>
        <begin position="844"/>
        <end position="856"/>
    </location>
</feature>
<feature type="compositionally biased region" description="Low complexity" evidence="1">
    <location>
        <begin position="772"/>
        <end position="782"/>
    </location>
</feature>
<evidence type="ECO:0000313" key="2">
    <source>
        <dbReference type="EMBL" id="KAH7133706.1"/>
    </source>
</evidence>
<feature type="compositionally biased region" description="Polar residues" evidence="1">
    <location>
        <begin position="793"/>
        <end position="808"/>
    </location>
</feature>
<sequence length="927" mass="103178">MSGIQPTLPFMESVATDSASQPGTDLAAATHAGPGYTPHATLTRSLPVPLIIDSDSDSDFDYADDFLEPNNGTLASIAKSQTITLSITSTYSHAWGPVEGFRELVQNWRDGIIASFGLSEDQFKVTREECAELRKIEVLYKVSHPRNPQDCIGYIRFDGRDGQGTISMVNKEATLEPWHLDLGGTTKAGVGNQAGAHGEGLKIALLVLQRGFQNHAVRCVSGGFNWTFAFNTRGKLVARLRRMTSKQLGREKVKSRALLQTSQPSSLKDVCFYIGAKVKGRDQHGNRRDRNPVRLEHFNKWCGAALFLQDAPDDGIVRTARGDLITHERLCGHLYLKGLLLKSSSNGTSASITGRPLKFGYNFSDGATNRERQSMKGAREEGAAILNIWDRVLMEKPNYIIHLHEMLISSDPEYADVLGAKSSMKIDTAIQLKRHLFSDPTKWYYSPSENSRNPRLEKIIQGLDRKGVELPNAYWEVLQKFGLVRTADQEQRRRFLSAEIAIVPQQSYAEEVVRLLRASLRGCAQTSETTVQFVRAGQLSLHTFYVEAEKLFKIHEKWLSREASIQELGLPQHLVEADVLFHVIKRLFSEVLDEVPDDRFDYDENHSNIWHKKRVLSCTEQRLLDYRGINNRLALTAGGTTQTTSRMTLQWDGDLSWGDDSLVTVQLHAELTCSHLRDLLLAKDFDSPVVTCIPASERLDDTIAAQNENEPAFLDIAIPKCHELTCRIGAGSCSFDQLEADVEYFAVMFKPSDLDSIALRSSPCVATRVIPTQQQQLPTTEPAILSRTPIKTVPSTPSRTSQTPGQQNGTTRGKGKVTRTLPGIAPRSDSSRNGDVFPLLEQRSCSSSPAASPSSPQNHDMARETNQDEDMIGRSYAPGRALATLDILEPRDWYEAMNGGSRRVVIGIIKGELDTEGSRQKRQRTEM</sequence>
<dbReference type="EMBL" id="JAGMUV010000015">
    <property type="protein sequence ID" value="KAH7133706.1"/>
    <property type="molecule type" value="Genomic_DNA"/>
</dbReference>
<reference evidence="2" key="1">
    <citation type="journal article" date="2021" name="Nat. Commun.">
        <title>Genetic determinants of endophytism in the Arabidopsis root mycobiome.</title>
        <authorList>
            <person name="Mesny F."/>
            <person name="Miyauchi S."/>
            <person name="Thiergart T."/>
            <person name="Pickel B."/>
            <person name="Atanasova L."/>
            <person name="Karlsson M."/>
            <person name="Huettel B."/>
            <person name="Barry K.W."/>
            <person name="Haridas S."/>
            <person name="Chen C."/>
            <person name="Bauer D."/>
            <person name="Andreopoulos W."/>
            <person name="Pangilinan J."/>
            <person name="LaButti K."/>
            <person name="Riley R."/>
            <person name="Lipzen A."/>
            <person name="Clum A."/>
            <person name="Drula E."/>
            <person name="Henrissat B."/>
            <person name="Kohler A."/>
            <person name="Grigoriev I.V."/>
            <person name="Martin F.M."/>
            <person name="Hacquard S."/>
        </authorList>
    </citation>
    <scope>NUCLEOTIDE SEQUENCE</scope>
    <source>
        <strain evidence="2">MPI-CAGE-AT-0147</strain>
    </source>
</reference>
<comment type="caution">
    <text evidence="2">The sequence shown here is derived from an EMBL/GenBank/DDBJ whole genome shotgun (WGS) entry which is preliminary data.</text>
</comment>
<organism evidence="2 3">
    <name type="scientific">Dactylonectria macrodidyma</name>
    <dbReference type="NCBI Taxonomy" id="307937"/>
    <lineage>
        <taxon>Eukaryota</taxon>
        <taxon>Fungi</taxon>
        <taxon>Dikarya</taxon>
        <taxon>Ascomycota</taxon>
        <taxon>Pezizomycotina</taxon>
        <taxon>Sordariomycetes</taxon>
        <taxon>Hypocreomycetidae</taxon>
        <taxon>Hypocreales</taxon>
        <taxon>Nectriaceae</taxon>
        <taxon>Dactylonectria</taxon>
    </lineage>
</organism>
<evidence type="ECO:0000313" key="3">
    <source>
        <dbReference type="Proteomes" id="UP000738349"/>
    </source>
</evidence>